<dbReference type="Proteomes" id="UP000236755">
    <property type="component" value="Unassembled WGS sequence"/>
</dbReference>
<organism evidence="2 3">
    <name type="scientific">Haloplanus vescus</name>
    <dbReference type="NCBI Taxonomy" id="555874"/>
    <lineage>
        <taxon>Archaea</taxon>
        <taxon>Methanobacteriati</taxon>
        <taxon>Methanobacteriota</taxon>
        <taxon>Stenosarchaea group</taxon>
        <taxon>Halobacteria</taxon>
        <taxon>Halobacteriales</taxon>
        <taxon>Haloferacaceae</taxon>
        <taxon>Haloplanus</taxon>
    </lineage>
</organism>
<evidence type="ECO:0000313" key="2">
    <source>
        <dbReference type="EMBL" id="SEA38183.1"/>
    </source>
</evidence>
<sequence>MLTGRGLRGLKRGLSDDPWRLALIAATISVFAISMVRTALFSPTLINYDGAFYAHAGWYTTKGAIPYVTFWDVKPPLVFEWTALLAFFAFDNMLLLHAYHVATTSAVAAGSVLLVGYLTTELTESSLAGFCAGAVLLAYPGFHYLAAHGFRPKYFTLFFGLAALYLHYSGQSLASGVAAAAAAGFWQFGAVFPVVVLGLEYQRTRTVPVRALTGMAATTLVVVTPFVFWGAIEPMFVEVVVAPFLLSETFEPFVRLWKGFRFLGYLIPIVLIGAAGIVGTLRNEFDTRWWVFVVGTWYGLQIFYFDLDGFPDLFLGVAIVGIGFGLIVAEVSLPTQRGIVAVVVTVLFISGVFLGGIGLVAEPLTTTEDGVTYGDKSVATDALGDVGKWLFGPVGSGSEAESAAGAGPTNLYDPPDARSLYWNQHRPCHYFIGTMGANWIKQTDGRYVEMSCYE</sequence>
<keyword evidence="3" id="KW-1185">Reference proteome</keyword>
<protein>
    <submittedName>
        <fullName evidence="2">DolP-mannose mannosyltransferase</fullName>
    </submittedName>
</protein>
<dbReference type="InterPro" id="IPR031897">
    <property type="entry name" value="AglS"/>
</dbReference>
<dbReference type="STRING" id="555874.SAMN04488065_2899"/>
<feature type="transmembrane region" description="Helical" evidence="1">
    <location>
        <begin position="262"/>
        <end position="282"/>
    </location>
</feature>
<feature type="transmembrane region" description="Helical" evidence="1">
    <location>
        <begin position="289"/>
        <end position="307"/>
    </location>
</feature>
<dbReference type="RefSeq" id="WP_092636030.1">
    <property type="nucleotide sequence ID" value="NZ_FNQT01000007.1"/>
</dbReference>
<reference evidence="2 3" key="1">
    <citation type="submission" date="2016-10" db="EMBL/GenBank/DDBJ databases">
        <authorList>
            <person name="de Groot N.N."/>
        </authorList>
    </citation>
    <scope>NUCLEOTIDE SEQUENCE [LARGE SCALE GENOMIC DNA]</scope>
    <source>
        <strain evidence="2 3">CGMCC 1.8712</strain>
    </source>
</reference>
<dbReference type="GO" id="GO:0004169">
    <property type="term" value="F:dolichyl-phosphate-mannose-protein mannosyltransferase activity"/>
    <property type="evidence" value="ECO:0007669"/>
    <property type="project" value="InterPro"/>
</dbReference>
<keyword evidence="2" id="KW-0808">Transferase</keyword>
<evidence type="ECO:0000313" key="3">
    <source>
        <dbReference type="Proteomes" id="UP000236755"/>
    </source>
</evidence>
<dbReference type="Pfam" id="PF15971">
    <property type="entry name" value="Mannosyl_trans4"/>
    <property type="match status" value="1"/>
</dbReference>
<feature type="transmembrane region" description="Helical" evidence="1">
    <location>
        <begin position="313"/>
        <end position="333"/>
    </location>
</feature>
<proteinExistence type="predicted"/>
<dbReference type="EMBL" id="FNQT01000007">
    <property type="protein sequence ID" value="SEA38183.1"/>
    <property type="molecule type" value="Genomic_DNA"/>
</dbReference>
<keyword evidence="1" id="KW-1133">Transmembrane helix</keyword>
<feature type="transmembrane region" description="Helical" evidence="1">
    <location>
        <begin position="21"/>
        <end position="40"/>
    </location>
</feature>
<dbReference type="OrthoDB" id="237187at2157"/>
<gene>
    <name evidence="2" type="ORF">SAMN04488065_2899</name>
</gene>
<name>A0A1H4AQK8_9EURY</name>
<keyword evidence="2" id="KW-0328">Glycosyltransferase</keyword>
<dbReference type="AlphaFoldDB" id="A0A1H4AQK8"/>
<feature type="transmembrane region" description="Helical" evidence="1">
    <location>
        <begin position="176"/>
        <end position="199"/>
    </location>
</feature>
<feature type="transmembrane region" description="Helical" evidence="1">
    <location>
        <begin position="126"/>
        <end position="147"/>
    </location>
</feature>
<feature type="transmembrane region" description="Helical" evidence="1">
    <location>
        <begin position="211"/>
        <end position="232"/>
    </location>
</feature>
<feature type="transmembrane region" description="Helical" evidence="1">
    <location>
        <begin position="340"/>
        <end position="361"/>
    </location>
</feature>
<keyword evidence="1" id="KW-0472">Membrane</keyword>
<feature type="transmembrane region" description="Helical" evidence="1">
    <location>
        <begin position="101"/>
        <end position="120"/>
    </location>
</feature>
<accession>A0A1H4AQK8</accession>
<evidence type="ECO:0000256" key="1">
    <source>
        <dbReference type="SAM" id="Phobius"/>
    </source>
</evidence>
<keyword evidence="1" id="KW-0812">Transmembrane</keyword>